<dbReference type="InterPro" id="IPR036291">
    <property type="entry name" value="NAD(P)-bd_dom_sf"/>
</dbReference>
<protein>
    <submittedName>
        <fullName evidence="4">NADP-dependent oxidoreductase</fullName>
    </submittedName>
</protein>
<dbReference type="SUPFAM" id="SSF51735">
    <property type="entry name" value="NAD(P)-binding Rossmann-fold domains"/>
    <property type="match status" value="1"/>
</dbReference>
<dbReference type="SUPFAM" id="SSF50129">
    <property type="entry name" value="GroES-like"/>
    <property type="match status" value="1"/>
</dbReference>
<evidence type="ECO:0000256" key="2">
    <source>
        <dbReference type="ARBA" id="ARBA00023002"/>
    </source>
</evidence>
<dbReference type="GO" id="GO:0035925">
    <property type="term" value="F:mRNA 3'-UTR AU-rich region binding"/>
    <property type="evidence" value="ECO:0007669"/>
    <property type="project" value="TreeGrafter"/>
</dbReference>
<dbReference type="GO" id="GO:0070402">
    <property type="term" value="F:NADPH binding"/>
    <property type="evidence" value="ECO:0007669"/>
    <property type="project" value="TreeGrafter"/>
</dbReference>
<reference evidence="4 5" key="1">
    <citation type="submission" date="2019-09" db="EMBL/GenBank/DDBJ databases">
        <title>Phylogeny of genus Pseudoclavibacter and closely related genus.</title>
        <authorList>
            <person name="Li Y."/>
        </authorList>
    </citation>
    <scope>NUCLEOTIDE SEQUENCE [LARGE SCALE GENOMIC DNA]</scope>
    <source>
        <strain evidence="4 5">DSM 23821</strain>
    </source>
</reference>
<dbReference type="InterPro" id="IPR020843">
    <property type="entry name" value="ER"/>
</dbReference>
<dbReference type="InterPro" id="IPR011032">
    <property type="entry name" value="GroES-like_sf"/>
</dbReference>
<dbReference type="Gene3D" id="3.40.50.720">
    <property type="entry name" value="NAD(P)-binding Rossmann-like Domain"/>
    <property type="match status" value="1"/>
</dbReference>
<dbReference type="RefSeq" id="WP_158039014.1">
    <property type="nucleotide sequence ID" value="NZ_JACCFV010000001.1"/>
</dbReference>
<evidence type="ECO:0000259" key="3">
    <source>
        <dbReference type="SMART" id="SM00829"/>
    </source>
</evidence>
<dbReference type="OrthoDB" id="9801186at2"/>
<gene>
    <name evidence="4" type="ORF">F8O01_01155</name>
</gene>
<dbReference type="Pfam" id="PF13602">
    <property type="entry name" value="ADH_zinc_N_2"/>
    <property type="match status" value="1"/>
</dbReference>
<sequence length="314" mass="32138">MTTQAKQWVATSFGGPEGIEFREHEVPAPGPGEVAIDVRAIGVNPIDVKILSRLDDPALLPFPLGNELSGVVAALGPDTQLASGGGAVGDEVLAFRVQGAYATRVNVPAVDVFAKPADVPFDEAAGLLLVGTTASDALHTLDVRSGETILLHGASGAVGASVLQQAKLLGVRVIGTTSERGAETVRRFGGVPVAYGPGLAERVREAAPEGIAAAIDAVGTDEALEVSRELVSTPGRVLTIVRHDLAGQDGLVAIGGANPASAAYRDRVRPELIALAAKRELVVPIARTFPLADAREALDLVASGHAGGKLVLHP</sequence>
<dbReference type="GO" id="GO:0003960">
    <property type="term" value="F:quinone reductase (NADPH) activity"/>
    <property type="evidence" value="ECO:0007669"/>
    <property type="project" value="TreeGrafter"/>
</dbReference>
<proteinExistence type="predicted"/>
<dbReference type="PANTHER" id="PTHR48106:SF13">
    <property type="entry name" value="QUINONE OXIDOREDUCTASE-RELATED"/>
    <property type="match status" value="1"/>
</dbReference>
<evidence type="ECO:0000313" key="4">
    <source>
        <dbReference type="EMBL" id="KAB1662581.1"/>
    </source>
</evidence>
<feature type="domain" description="Enoyl reductase (ER)" evidence="3">
    <location>
        <begin position="14"/>
        <end position="312"/>
    </location>
</feature>
<dbReference type="EMBL" id="WBJZ01000001">
    <property type="protein sequence ID" value="KAB1662581.1"/>
    <property type="molecule type" value="Genomic_DNA"/>
</dbReference>
<keyword evidence="2" id="KW-0560">Oxidoreductase</keyword>
<organism evidence="4 5">
    <name type="scientific">Pseudoclavibacter chungangensis</name>
    <dbReference type="NCBI Taxonomy" id="587635"/>
    <lineage>
        <taxon>Bacteria</taxon>
        <taxon>Bacillati</taxon>
        <taxon>Actinomycetota</taxon>
        <taxon>Actinomycetes</taxon>
        <taxon>Micrococcales</taxon>
        <taxon>Microbacteriaceae</taxon>
        <taxon>Pseudoclavibacter</taxon>
    </lineage>
</organism>
<dbReference type="InterPro" id="IPR013154">
    <property type="entry name" value="ADH-like_N"/>
</dbReference>
<dbReference type="PANTHER" id="PTHR48106">
    <property type="entry name" value="QUINONE OXIDOREDUCTASE PIG3-RELATED"/>
    <property type="match status" value="1"/>
</dbReference>
<dbReference type="GO" id="GO:0005829">
    <property type="term" value="C:cytosol"/>
    <property type="evidence" value="ECO:0007669"/>
    <property type="project" value="TreeGrafter"/>
</dbReference>
<dbReference type="AlphaFoldDB" id="A0A7J5C1T4"/>
<dbReference type="SMART" id="SM00829">
    <property type="entry name" value="PKS_ER"/>
    <property type="match status" value="1"/>
</dbReference>
<evidence type="ECO:0000313" key="5">
    <source>
        <dbReference type="Proteomes" id="UP000467240"/>
    </source>
</evidence>
<name>A0A7J5C1T4_9MICO</name>
<comment type="caution">
    <text evidence="4">The sequence shown here is derived from an EMBL/GenBank/DDBJ whole genome shotgun (WGS) entry which is preliminary data.</text>
</comment>
<dbReference type="Pfam" id="PF08240">
    <property type="entry name" value="ADH_N"/>
    <property type="match status" value="1"/>
</dbReference>
<dbReference type="CDD" id="cd05289">
    <property type="entry name" value="MDR_like_2"/>
    <property type="match status" value="1"/>
</dbReference>
<dbReference type="Proteomes" id="UP000467240">
    <property type="component" value="Unassembled WGS sequence"/>
</dbReference>
<accession>A0A7J5C1T4</accession>
<evidence type="ECO:0000256" key="1">
    <source>
        <dbReference type="ARBA" id="ARBA00022857"/>
    </source>
</evidence>
<keyword evidence="1" id="KW-0521">NADP</keyword>
<dbReference type="Gene3D" id="3.90.180.10">
    <property type="entry name" value="Medium-chain alcohol dehydrogenases, catalytic domain"/>
    <property type="match status" value="1"/>
</dbReference>
<keyword evidence="5" id="KW-1185">Reference proteome</keyword>